<dbReference type="AlphaFoldDB" id="C9LST5"/>
<evidence type="ECO:0000256" key="1">
    <source>
        <dbReference type="SAM" id="Phobius"/>
    </source>
</evidence>
<evidence type="ECO:0000313" key="3">
    <source>
        <dbReference type="EMBL" id="AEC00610.1"/>
    </source>
</evidence>
<name>C9LST5_SELS3</name>
<dbReference type="RefSeq" id="WP_006191371.1">
    <property type="nucleotide sequence ID" value="NC_015437.1"/>
</dbReference>
<protein>
    <submittedName>
        <fullName evidence="3">NERD domain protein</fullName>
    </submittedName>
</protein>
<organism evidence="4 5">
    <name type="scientific">Selenomonas sputigena (strain ATCC 35185 / DSM 20758 / CCUG 44933 / VPI D19B-28)</name>
    <dbReference type="NCBI Taxonomy" id="546271"/>
    <lineage>
        <taxon>Bacteria</taxon>
        <taxon>Bacillati</taxon>
        <taxon>Bacillota</taxon>
        <taxon>Negativicutes</taxon>
        <taxon>Selenomonadales</taxon>
        <taxon>Selenomonadaceae</taxon>
        <taxon>Selenomonas</taxon>
    </lineage>
</organism>
<reference evidence="3 6" key="2">
    <citation type="submission" date="2011-04" db="EMBL/GenBank/DDBJ databases">
        <title>The complete genome of Selenomonas sputigena DSM 20758.</title>
        <authorList>
            <consortium name="US DOE Joint Genome Institute (JGI-PGF)"/>
            <person name="Lucas S."/>
            <person name="Copeland A."/>
            <person name="Lapidus A."/>
            <person name="Bruce D."/>
            <person name="Goodwin L."/>
            <person name="Pitluck S."/>
            <person name="Peters L."/>
            <person name="Kyrpides N."/>
            <person name="Mavromatis K."/>
            <person name="Ivanova N."/>
            <person name="Ovchinnikova G."/>
            <person name="Teshima H."/>
            <person name="Detter J.C."/>
            <person name="Tapia R."/>
            <person name="Han C."/>
            <person name="Land M."/>
            <person name="Hauser L."/>
            <person name="Markowitz V."/>
            <person name="Cheng J.-F."/>
            <person name="Hugenholtz P."/>
            <person name="Woyke T."/>
            <person name="Wu D."/>
            <person name="Gronow S."/>
            <person name="Wellnitz S."/>
            <person name="Schneider S."/>
            <person name="Klenk H.-P."/>
            <person name="Eisen J.A."/>
        </authorList>
    </citation>
    <scope>NUCLEOTIDE SEQUENCE [LARGE SCALE GENOMIC DNA]</scope>
    <source>
        <strain evidence="3">ATCC 35185</strain>
        <strain evidence="6">ATCC 35185 / DSM 20758 / VPI D19B-28</strain>
    </source>
</reference>
<keyword evidence="1" id="KW-1133">Transmembrane helix</keyword>
<sequence>MTTVQPQNTLPADTAQLTYRFLAAVCLIVFLLWLAGLVFLEPDPYALYIFTGIILAVVTLAAGSSARGPKAATMKSSEKVEFLKSLPESFQIFTNVSIGVRTNLDAVIVGANGVFIVDVKTRSGKIEPTAGSDWIRHKVGSKGTPYRVPMKNPLQQMKRNIRELQSYLASCGVRPWIDGSVCFTRAEFEEQIEGCYTSEDAVLDHIKSFPDEHPLSDEEQTKVAAALAERL</sequence>
<evidence type="ECO:0000313" key="4">
    <source>
        <dbReference type="EMBL" id="EEX78034.1"/>
    </source>
</evidence>
<dbReference type="Proteomes" id="UP000011124">
    <property type="component" value="Chromosome"/>
</dbReference>
<dbReference type="HOGENOM" id="CLU_100591_0_0_9"/>
<feature type="transmembrane region" description="Helical" evidence="1">
    <location>
        <begin position="21"/>
        <end position="39"/>
    </location>
</feature>
<evidence type="ECO:0000313" key="5">
    <source>
        <dbReference type="Proteomes" id="UP000003505"/>
    </source>
</evidence>
<dbReference type="InterPro" id="IPR011528">
    <property type="entry name" value="NERD"/>
</dbReference>
<dbReference type="Pfam" id="PF08378">
    <property type="entry name" value="NERD"/>
    <property type="match status" value="1"/>
</dbReference>
<dbReference type="STRING" id="546271.Selsp_1654"/>
<keyword evidence="1" id="KW-0812">Transmembrane</keyword>
<gene>
    <name evidence="3" type="ordered locus">Selsp_1654</name>
    <name evidence="4" type="ORF">SELSPUOL_00512</name>
</gene>
<feature type="transmembrane region" description="Helical" evidence="1">
    <location>
        <begin position="45"/>
        <end position="66"/>
    </location>
</feature>
<keyword evidence="6" id="KW-1185">Reference proteome</keyword>
<dbReference type="eggNOG" id="ENOG5031U40">
    <property type="taxonomic scope" value="Bacteria"/>
</dbReference>
<dbReference type="Proteomes" id="UP000003505">
    <property type="component" value="Unassembled WGS sequence"/>
</dbReference>
<dbReference type="PROSITE" id="PS50965">
    <property type="entry name" value="NERD"/>
    <property type="match status" value="1"/>
</dbReference>
<accession>C9LST5</accession>
<dbReference type="KEGG" id="ssg:Selsp_1654"/>
<dbReference type="EMBL" id="ACKP02000011">
    <property type="protein sequence ID" value="EEX78034.1"/>
    <property type="molecule type" value="Genomic_DNA"/>
</dbReference>
<keyword evidence="1" id="KW-0472">Membrane</keyword>
<proteinExistence type="predicted"/>
<feature type="domain" description="NERD" evidence="2">
    <location>
        <begin position="70"/>
        <end position="187"/>
    </location>
</feature>
<evidence type="ECO:0000313" key="6">
    <source>
        <dbReference type="Proteomes" id="UP000011124"/>
    </source>
</evidence>
<dbReference type="EMBL" id="CP002637">
    <property type="protein sequence ID" value="AEC00610.1"/>
    <property type="molecule type" value="Genomic_DNA"/>
</dbReference>
<reference evidence="4 5" key="1">
    <citation type="submission" date="2009-09" db="EMBL/GenBank/DDBJ databases">
        <authorList>
            <person name="Weinstock G."/>
            <person name="Sodergren E."/>
            <person name="Clifton S."/>
            <person name="Fulton L."/>
            <person name="Fulton B."/>
            <person name="Courtney L."/>
            <person name="Fronick C."/>
            <person name="Harrison M."/>
            <person name="Strong C."/>
            <person name="Farmer C."/>
            <person name="Delahaunty K."/>
            <person name="Markovic C."/>
            <person name="Hall O."/>
            <person name="Minx P."/>
            <person name="Tomlinson C."/>
            <person name="Mitreva M."/>
            <person name="Nelson J."/>
            <person name="Hou S."/>
            <person name="Wollam A."/>
            <person name="Pepin K.H."/>
            <person name="Johnson M."/>
            <person name="Bhonagiri V."/>
            <person name="Nash W.E."/>
            <person name="Warren W."/>
            <person name="Chinwalla A."/>
            <person name="Mardis E.R."/>
            <person name="Wilson R.K."/>
        </authorList>
    </citation>
    <scope>NUCLEOTIDE SEQUENCE [LARGE SCALE GENOMIC DNA]</scope>
    <source>
        <strain evidence="4">ATCC 35185</strain>
        <strain evidence="5">ATCC 35185 / DSM 20758 / VPI D19B-28</strain>
    </source>
</reference>
<evidence type="ECO:0000259" key="2">
    <source>
        <dbReference type="PROSITE" id="PS50965"/>
    </source>
</evidence>
<dbReference type="OrthoDB" id="5782056at2"/>